<organism evidence="5 6">
    <name type="scientific">Actinocorallia longicatena</name>
    <dbReference type="NCBI Taxonomy" id="111803"/>
    <lineage>
        <taxon>Bacteria</taxon>
        <taxon>Bacillati</taxon>
        <taxon>Actinomycetota</taxon>
        <taxon>Actinomycetes</taxon>
        <taxon>Streptosporangiales</taxon>
        <taxon>Thermomonosporaceae</taxon>
        <taxon>Actinocorallia</taxon>
    </lineage>
</organism>
<accession>A0ABP6PXN1</accession>
<dbReference type="Pfam" id="PF11887">
    <property type="entry name" value="Mce4_CUP1"/>
    <property type="match status" value="1"/>
</dbReference>
<evidence type="ECO:0000259" key="3">
    <source>
        <dbReference type="Pfam" id="PF02470"/>
    </source>
</evidence>
<feature type="compositionally biased region" description="Low complexity" evidence="1">
    <location>
        <begin position="386"/>
        <end position="397"/>
    </location>
</feature>
<reference evidence="6" key="1">
    <citation type="journal article" date="2019" name="Int. J. Syst. Evol. Microbiol.">
        <title>The Global Catalogue of Microorganisms (GCM) 10K type strain sequencing project: providing services to taxonomists for standard genome sequencing and annotation.</title>
        <authorList>
            <consortium name="The Broad Institute Genomics Platform"/>
            <consortium name="The Broad Institute Genome Sequencing Center for Infectious Disease"/>
            <person name="Wu L."/>
            <person name="Ma J."/>
        </authorList>
    </citation>
    <scope>NUCLEOTIDE SEQUENCE [LARGE SCALE GENOMIC DNA]</scope>
    <source>
        <strain evidence="6">JCM 9377</strain>
    </source>
</reference>
<sequence>MRPRILLNLGAFVVLGIVLIIWALTSIVTVDAIRKPFTVSAEFENSPGLRPDLEVAYLGVKVGSVHDVKLATGKVIVRMHLDRGVRVPSNVDASVLRKSAVGEPYIEMDPPQGAPERPLKGGDLIPIARTHVAVEYKELFNRVGDLLKAVDPEDARVLTHELALGLEGRDQTFRDLVGDAHQLTGTLAANAKVLDDLSVQLTQLTRVLSSGGPALAGGLDGLATFMDALKASRQDLDGVLARGPQFLGNVQELLNNARPSFRCLFSALAWQAPSVFNRDAAKELQHALGLLNNELPQVAHDVVRKEPKTGNIYANVTIALTVAGPVEAAKEFIRPISGPSTPDLYYCKANPVTAKDKKKKDAEQEAAQPAPAAAQPGQFTAVKAPTTTETEQASESSPVGRWLPVLPIALAAIVLSLTARRTLRVARRRSGR</sequence>
<keyword evidence="2" id="KW-0812">Transmembrane</keyword>
<feature type="region of interest" description="Disordered" evidence="1">
    <location>
        <begin position="355"/>
        <end position="398"/>
    </location>
</feature>
<protein>
    <recommendedName>
        <fullName evidence="7">MCE family protein</fullName>
    </recommendedName>
</protein>
<dbReference type="NCBIfam" id="TIGR00996">
    <property type="entry name" value="Mtu_fam_mce"/>
    <property type="match status" value="1"/>
</dbReference>
<keyword evidence="2" id="KW-0472">Membrane</keyword>
<dbReference type="RefSeq" id="WP_344821696.1">
    <property type="nucleotide sequence ID" value="NZ_BAAAUV010000001.1"/>
</dbReference>
<comment type="caution">
    <text evidence="5">The sequence shown here is derived from an EMBL/GenBank/DDBJ whole genome shotgun (WGS) entry which is preliminary data.</text>
</comment>
<feature type="compositionally biased region" description="Low complexity" evidence="1">
    <location>
        <begin position="365"/>
        <end position="376"/>
    </location>
</feature>
<dbReference type="EMBL" id="BAAAUV010000001">
    <property type="protein sequence ID" value="GAA3195302.1"/>
    <property type="molecule type" value="Genomic_DNA"/>
</dbReference>
<feature type="domain" description="Mce/MlaD" evidence="3">
    <location>
        <begin position="38"/>
        <end position="111"/>
    </location>
</feature>
<dbReference type="Pfam" id="PF02470">
    <property type="entry name" value="MlaD"/>
    <property type="match status" value="1"/>
</dbReference>
<keyword evidence="2" id="KW-1133">Transmembrane helix</keyword>
<feature type="transmembrane region" description="Helical" evidence="2">
    <location>
        <begin position="402"/>
        <end position="419"/>
    </location>
</feature>
<dbReference type="InterPro" id="IPR052336">
    <property type="entry name" value="MlaD_Phospholipid_Transporter"/>
</dbReference>
<keyword evidence="6" id="KW-1185">Reference proteome</keyword>
<evidence type="ECO:0008006" key="7">
    <source>
        <dbReference type="Google" id="ProtNLM"/>
    </source>
</evidence>
<evidence type="ECO:0000259" key="4">
    <source>
        <dbReference type="Pfam" id="PF11887"/>
    </source>
</evidence>
<feature type="domain" description="Mammalian cell entry C-terminal" evidence="4">
    <location>
        <begin position="117"/>
        <end position="261"/>
    </location>
</feature>
<dbReference type="Proteomes" id="UP001501237">
    <property type="component" value="Unassembled WGS sequence"/>
</dbReference>
<dbReference type="InterPro" id="IPR005693">
    <property type="entry name" value="Mce"/>
</dbReference>
<evidence type="ECO:0000256" key="2">
    <source>
        <dbReference type="SAM" id="Phobius"/>
    </source>
</evidence>
<dbReference type="PANTHER" id="PTHR33371:SF16">
    <property type="entry name" value="MCE-FAMILY PROTEIN MCE3F"/>
    <property type="match status" value="1"/>
</dbReference>
<proteinExistence type="predicted"/>
<dbReference type="PANTHER" id="PTHR33371">
    <property type="entry name" value="INTERMEMBRANE PHOSPHOLIPID TRANSPORT SYSTEM BINDING PROTEIN MLAD-RELATED"/>
    <property type="match status" value="1"/>
</dbReference>
<dbReference type="InterPro" id="IPR003399">
    <property type="entry name" value="Mce/MlaD"/>
</dbReference>
<dbReference type="InterPro" id="IPR024516">
    <property type="entry name" value="Mce_C"/>
</dbReference>
<evidence type="ECO:0000256" key="1">
    <source>
        <dbReference type="SAM" id="MobiDB-lite"/>
    </source>
</evidence>
<feature type="transmembrane region" description="Helical" evidence="2">
    <location>
        <begin position="5"/>
        <end position="24"/>
    </location>
</feature>
<gene>
    <name evidence="5" type="ORF">GCM10010468_05470</name>
</gene>
<evidence type="ECO:0000313" key="6">
    <source>
        <dbReference type="Proteomes" id="UP001501237"/>
    </source>
</evidence>
<name>A0ABP6PXN1_9ACTN</name>
<evidence type="ECO:0000313" key="5">
    <source>
        <dbReference type="EMBL" id="GAA3195302.1"/>
    </source>
</evidence>